<keyword evidence="6" id="KW-0808">Transferase</keyword>
<keyword evidence="7" id="KW-0812">Transmembrane</keyword>
<sequence>MVDTSPLGKTRPDPFLFLQHPLCDVPVVQLNDLDRLTEKRYKRLFFIDWPGEGLLKSKLLTSLQSLLDGKVNSGGPFRLVYRNQDLETDTTFKAVAQFFGLWPQLPIRGAYMGVLRLRWRDTVLFVVPSSSLLGGGPFREALLRPEEDAVHEAVMPVVPGQVVDPMLFPLSNRPVLLPAGAELLGADLPGTSCDAVCEEAGLECHPEDLPFINSCRALEALNCRRCEADEGPDQPAQEVQGARAGRCLYNGNLGRFPLACGASHVGTRRLCVCRERIALAAVAQTTEATSTERPKAPVLEAPVTAPPALDALLPQNLAVLVLASGLRPRSLERSLQSLSQAYGYNKHMVFVSQDGDGDQAKITAQKFRVGWQQVDTGVKSAGEKEALHYKLALEHVVSAKGPFRDKPALVILEEDVVVSYDILLYFGQLQAVLQWEDIFSVSAWNENALGPYSSDPHRLLRVDAFSSVAWMVSTEHLVRSLLPQWPRNFWQKHWRRSSFGRKQHIIPEMPRVRVERAQGTPLSSMVVPTSFRDNLALADLGDLHRLSSEAYSAKLVEELRSATLVEDLRVLPSPLKLKEEQGSEVSNWRIHYESAQPESDGTWSVLARFLQLPEGTQPPLLQGVIKIPWGRGVLFLLASSSSLVMQARLRPLPGEAVPPEAFQEVSRPLLLAATGDVLAADRTGQSCSDFCETRGASCEASDLLFVNRCEAMRVALFCERCERNLGSDQPAVASLRSSRSYGACLYNGDILHYPITCEASHRETRRLCVCRAPPRAGPRPAVEGDAGTTRVPSVVSKMLPGQAAQASEAETTSGWANELGTTIAQDSSSSSVSEAETTIAANSSSSFASKLGTTIARDSSSSSVSEAETTIAANSSSSFASKLGTTIARDSSSSSVSEAETTMAPDSSSSLAKELGTTIAPDTSSSSVSEAETTMAADLPSSLARSNESTRLRL</sequence>
<comment type="caution">
    <text evidence="15">The sequence shown here is derived from an EMBL/GenBank/DDBJ whole genome shotgun (WGS) entry which is preliminary data.</text>
</comment>
<dbReference type="SUPFAM" id="SSF53448">
    <property type="entry name" value="Nucleotide-diphospho-sugar transferases"/>
    <property type="match status" value="1"/>
</dbReference>
<proteinExistence type="inferred from homology"/>
<dbReference type="EMBL" id="CAXAMN010010768">
    <property type="protein sequence ID" value="CAK9032582.1"/>
    <property type="molecule type" value="Genomic_DNA"/>
</dbReference>
<dbReference type="InterPro" id="IPR004139">
    <property type="entry name" value="Glyco_trans_13"/>
</dbReference>
<organism evidence="15 16">
    <name type="scientific">Durusdinium trenchii</name>
    <dbReference type="NCBI Taxonomy" id="1381693"/>
    <lineage>
        <taxon>Eukaryota</taxon>
        <taxon>Sar</taxon>
        <taxon>Alveolata</taxon>
        <taxon>Dinophyceae</taxon>
        <taxon>Suessiales</taxon>
        <taxon>Symbiodiniaceae</taxon>
        <taxon>Durusdinium</taxon>
    </lineage>
</organism>
<evidence type="ECO:0000256" key="5">
    <source>
        <dbReference type="ARBA" id="ARBA00022676"/>
    </source>
</evidence>
<evidence type="ECO:0000256" key="13">
    <source>
        <dbReference type="ARBA" id="ARBA00023211"/>
    </source>
</evidence>
<dbReference type="Pfam" id="PF03071">
    <property type="entry name" value="GNT-I"/>
    <property type="match status" value="1"/>
</dbReference>
<feature type="compositionally biased region" description="Low complexity" evidence="14">
    <location>
        <begin position="923"/>
        <end position="937"/>
    </location>
</feature>
<dbReference type="PANTHER" id="PTHR46396:SF1">
    <property type="entry name" value="PROTEIN O-LINKED-MANNOSE BETA-1,2-N-ACETYLGLUCOSAMINYLTRANSFERASE 1"/>
    <property type="match status" value="1"/>
</dbReference>
<comment type="cofactor">
    <cofactor evidence="1">
        <name>Mn(2+)</name>
        <dbReference type="ChEBI" id="CHEBI:29035"/>
    </cofactor>
</comment>
<keyword evidence="13" id="KW-0464">Manganese</keyword>
<evidence type="ECO:0000256" key="6">
    <source>
        <dbReference type="ARBA" id="ARBA00022679"/>
    </source>
</evidence>
<evidence type="ECO:0000256" key="7">
    <source>
        <dbReference type="ARBA" id="ARBA00022692"/>
    </source>
</evidence>
<name>A0ABP0L1D7_9DINO</name>
<evidence type="ECO:0000256" key="4">
    <source>
        <dbReference type="ARBA" id="ARBA00006492"/>
    </source>
</evidence>
<protein>
    <recommendedName>
        <fullName evidence="17">Alpha-1,6-mannosyl-glycoprotein 6-beta-N-acetylglucosaminyltransferase</fullName>
    </recommendedName>
</protein>
<evidence type="ECO:0000256" key="9">
    <source>
        <dbReference type="ARBA" id="ARBA00022968"/>
    </source>
</evidence>
<evidence type="ECO:0000256" key="11">
    <source>
        <dbReference type="ARBA" id="ARBA00023034"/>
    </source>
</evidence>
<comment type="subcellular location">
    <subcellularLocation>
        <location evidence="2">Golgi apparatus membrane</location>
        <topology evidence="2">Single-pass type II membrane protein</topology>
    </subcellularLocation>
</comment>
<evidence type="ECO:0008006" key="17">
    <source>
        <dbReference type="Google" id="ProtNLM"/>
    </source>
</evidence>
<evidence type="ECO:0000256" key="3">
    <source>
        <dbReference type="ARBA" id="ARBA00004922"/>
    </source>
</evidence>
<gene>
    <name evidence="15" type="ORF">CCMP2556_LOCUS18731</name>
</gene>
<evidence type="ECO:0000256" key="1">
    <source>
        <dbReference type="ARBA" id="ARBA00001936"/>
    </source>
</evidence>
<evidence type="ECO:0000256" key="10">
    <source>
        <dbReference type="ARBA" id="ARBA00022989"/>
    </source>
</evidence>
<keyword evidence="10" id="KW-1133">Transmembrane helix</keyword>
<dbReference type="InterPro" id="IPR052463">
    <property type="entry name" value="O-linked_mannose_GnT"/>
</dbReference>
<comment type="pathway">
    <text evidence="3">Protein modification; protein glycosylation.</text>
</comment>
<keyword evidence="11" id="KW-0333">Golgi apparatus</keyword>
<keyword evidence="8" id="KW-0479">Metal-binding</keyword>
<dbReference type="InterPro" id="IPR029044">
    <property type="entry name" value="Nucleotide-diphossugar_trans"/>
</dbReference>
<evidence type="ECO:0000256" key="14">
    <source>
        <dbReference type="SAM" id="MobiDB-lite"/>
    </source>
</evidence>
<accession>A0ABP0L1D7</accession>
<evidence type="ECO:0000256" key="12">
    <source>
        <dbReference type="ARBA" id="ARBA00023136"/>
    </source>
</evidence>
<keyword evidence="16" id="KW-1185">Reference proteome</keyword>
<keyword evidence="12" id="KW-0472">Membrane</keyword>
<dbReference type="Proteomes" id="UP001642484">
    <property type="component" value="Unassembled WGS sequence"/>
</dbReference>
<comment type="similarity">
    <text evidence="4">Belongs to the glycosyltransferase 13 family.</text>
</comment>
<keyword evidence="5" id="KW-0328">Glycosyltransferase</keyword>
<evidence type="ECO:0000313" key="15">
    <source>
        <dbReference type="EMBL" id="CAK9032582.1"/>
    </source>
</evidence>
<evidence type="ECO:0000256" key="8">
    <source>
        <dbReference type="ARBA" id="ARBA00022723"/>
    </source>
</evidence>
<feature type="compositionally biased region" description="Polar residues" evidence="14">
    <location>
        <begin position="898"/>
        <end position="911"/>
    </location>
</feature>
<evidence type="ECO:0000256" key="2">
    <source>
        <dbReference type="ARBA" id="ARBA00004323"/>
    </source>
</evidence>
<reference evidence="15 16" key="1">
    <citation type="submission" date="2024-02" db="EMBL/GenBank/DDBJ databases">
        <authorList>
            <person name="Chen Y."/>
            <person name="Shah S."/>
            <person name="Dougan E. K."/>
            <person name="Thang M."/>
            <person name="Chan C."/>
        </authorList>
    </citation>
    <scope>NUCLEOTIDE SEQUENCE [LARGE SCALE GENOMIC DNA]</scope>
</reference>
<keyword evidence="9" id="KW-0735">Signal-anchor</keyword>
<feature type="region of interest" description="Disordered" evidence="14">
    <location>
        <begin position="887"/>
        <end position="954"/>
    </location>
</feature>
<dbReference type="PANTHER" id="PTHR46396">
    <property type="entry name" value="PROTEIN O-LINKED-MANNOSE BETA-1,2-N-ACETYLGLUCOSAMINYLTRANSFERASE 1"/>
    <property type="match status" value="1"/>
</dbReference>
<dbReference type="Gene3D" id="3.90.550.10">
    <property type="entry name" value="Spore Coat Polysaccharide Biosynthesis Protein SpsA, Chain A"/>
    <property type="match status" value="1"/>
</dbReference>
<evidence type="ECO:0000313" key="16">
    <source>
        <dbReference type="Proteomes" id="UP001642484"/>
    </source>
</evidence>